<dbReference type="STRING" id="429701.A0A2G9H5U7"/>
<evidence type="ECO:0000313" key="10">
    <source>
        <dbReference type="Proteomes" id="UP000231279"/>
    </source>
</evidence>
<feature type="transmembrane region" description="Helical" evidence="8">
    <location>
        <begin position="37"/>
        <end position="55"/>
    </location>
</feature>
<evidence type="ECO:0000256" key="8">
    <source>
        <dbReference type="SAM" id="Phobius"/>
    </source>
</evidence>
<feature type="region of interest" description="Disordered" evidence="7">
    <location>
        <begin position="372"/>
        <end position="405"/>
    </location>
</feature>
<dbReference type="EMBL" id="NKXS01002596">
    <property type="protein sequence ID" value="PIN12896.1"/>
    <property type="molecule type" value="Genomic_DNA"/>
</dbReference>
<evidence type="ECO:0000256" key="5">
    <source>
        <dbReference type="ARBA" id="ARBA00023098"/>
    </source>
</evidence>
<dbReference type="OrthoDB" id="3990054at2759"/>
<comment type="subcellular location">
    <subcellularLocation>
        <location evidence="1">Endoplasmic reticulum membrane</location>
        <topology evidence="1">Multi-pass membrane protein</topology>
    </subcellularLocation>
</comment>
<evidence type="ECO:0000313" key="9">
    <source>
        <dbReference type="EMBL" id="PIN12896.1"/>
    </source>
</evidence>
<protein>
    <recommendedName>
        <fullName evidence="11">Seipin</fullName>
    </recommendedName>
</protein>
<keyword evidence="3" id="KW-0256">Endoplasmic reticulum</keyword>
<evidence type="ECO:0000256" key="4">
    <source>
        <dbReference type="ARBA" id="ARBA00022989"/>
    </source>
</evidence>
<feature type="compositionally biased region" description="Low complexity" evidence="7">
    <location>
        <begin position="374"/>
        <end position="386"/>
    </location>
</feature>
<dbReference type="PANTHER" id="PTHR21212:SF5">
    <property type="entry name" value="SEIPIN-1"/>
    <property type="match status" value="1"/>
</dbReference>
<dbReference type="CDD" id="cd23995">
    <property type="entry name" value="Seipin_BSCL2_like"/>
    <property type="match status" value="1"/>
</dbReference>
<keyword evidence="2 8" id="KW-0812">Transmembrane</keyword>
<evidence type="ECO:0000256" key="2">
    <source>
        <dbReference type="ARBA" id="ARBA00022692"/>
    </source>
</evidence>
<dbReference type="GO" id="GO:0140042">
    <property type="term" value="P:lipid droplet formation"/>
    <property type="evidence" value="ECO:0007669"/>
    <property type="project" value="UniProtKB-ARBA"/>
</dbReference>
<dbReference type="GO" id="GO:0005789">
    <property type="term" value="C:endoplasmic reticulum membrane"/>
    <property type="evidence" value="ECO:0007669"/>
    <property type="project" value="UniProtKB-SubCell"/>
</dbReference>
<keyword evidence="4 8" id="KW-1133">Transmembrane helix</keyword>
<dbReference type="AlphaFoldDB" id="A0A2G9H5U7"/>
<evidence type="ECO:0000256" key="6">
    <source>
        <dbReference type="ARBA" id="ARBA00023136"/>
    </source>
</evidence>
<sequence length="413" mass="46468">MESNEVDKYYNLTSFPNPFIFCSKLISLQAEIISNSIVNLASPFFSVISLVSHFFRPTQDDDDDDPKEEGFQPAAGGGSLLLGRIAMGLLAAAYVCVVLIIVMVVAAVLGVGLVRMWVDEPVYVRESLQFDYTDARPTAVFSNFGNKAGDPVPVGQTLYVSLVLLMPESYYNRDVGIFQLTAELVSVGGELVARSSHPCMLQFRSWPIRLMRTFLVAVPLLLGIADETQRLTFPMLKHKEVSYPRTGAIRITLIPRAGTLSLPQFYDAEVVVKSRLPWTKELVYRWKWTFYVWTTLYMFIMLVMFLVFFLKPLIFPVIGTAFAKFEQESVVELAYEEPVARRRQEREVSESLRRWQQSRNKRNSALLHRAIPESSVASSASSVTVTRPPPETGVTFEEDSGDSESVCFRGVHG</sequence>
<keyword evidence="5" id="KW-0443">Lipid metabolism</keyword>
<comment type="caution">
    <text evidence="9">The sequence shown here is derived from an EMBL/GenBank/DDBJ whole genome shotgun (WGS) entry which is preliminary data.</text>
</comment>
<reference evidence="10" key="1">
    <citation type="journal article" date="2018" name="Gigascience">
        <title>Genome assembly of the Pink Ipe (Handroanthus impetiginosus, Bignoniaceae), a highly valued, ecologically keystone Neotropical timber forest tree.</title>
        <authorList>
            <person name="Silva-Junior O.B."/>
            <person name="Grattapaglia D."/>
            <person name="Novaes E."/>
            <person name="Collevatti R.G."/>
        </authorList>
    </citation>
    <scope>NUCLEOTIDE SEQUENCE [LARGE SCALE GENOMIC DNA]</scope>
    <source>
        <strain evidence="10">cv. UFG-1</strain>
    </source>
</reference>
<feature type="transmembrane region" description="Helical" evidence="8">
    <location>
        <begin position="290"/>
        <end position="310"/>
    </location>
</feature>
<dbReference type="GO" id="GO:0006629">
    <property type="term" value="P:lipid metabolic process"/>
    <property type="evidence" value="ECO:0007669"/>
    <property type="project" value="UniProtKB-KW"/>
</dbReference>
<evidence type="ECO:0008006" key="11">
    <source>
        <dbReference type="Google" id="ProtNLM"/>
    </source>
</evidence>
<keyword evidence="6 8" id="KW-0472">Membrane</keyword>
<dbReference type="Pfam" id="PF06775">
    <property type="entry name" value="Seipin"/>
    <property type="match status" value="1"/>
</dbReference>
<dbReference type="InterPro" id="IPR009617">
    <property type="entry name" value="Seipin"/>
</dbReference>
<name>A0A2G9H5U7_9LAMI</name>
<feature type="transmembrane region" description="Helical" evidence="8">
    <location>
        <begin position="85"/>
        <end position="118"/>
    </location>
</feature>
<organism evidence="9 10">
    <name type="scientific">Handroanthus impetiginosus</name>
    <dbReference type="NCBI Taxonomy" id="429701"/>
    <lineage>
        <taxon>Eukaryota</taxon>
        <taxon>Viridiplantae</taxon>
        <taxon>Streptophyta</taxon>
        <taxon>Embryophyta</taxon>
        <taxon>Tracheophyta</taxon>
        <taxon>Spermatophyta</taxon>
        <taxon>Magnoliopsida</taxon>
        <taxon>eudicotyledons</taxon>
        <taxon>Gunneridae</taxon>
        <taxon>Pentapetalae</taxon>
        <taxon>asterids</taxon>
        <taxon>lamiids</taxon>
        <taxon>Lamiales</taxon>
        <taxon>Bignoniaceae</taxon>
        <taxon>Crescentiina</taxon>
        <taxon>Tabebuia alliance</taxon>
        <taxon>Handroanthus</taxon>
    </lineage>
</organism>
<evidence type="ECO:0000256" key="3">
    <source>
        <dbReference type="ARBA" id="ARBA00022824"/>
    </source>
</evidence>
<evidence type="ECO:0000256" key="1">
    <source>
        <dbReference type="ARBA" id="ARBA00004477"/>
    </source>
</evidence>
<proteinExistence type="predicted"/>
<accession>A0A2G9H5U7</accession>
<keyword evidence="10" id="KW-1185">Reference proteome</keyword>
<gene>
    <name evidence="9" type="ORF">CDL12_14489</name>
</gene>
<dbReference type="Proteomes" id="UP000231279">
    <property type="component" value="Unassembled WGS sequence"/>
</dbReference>
<dbReference type="PANTHER" id="PTHR21212">
    <property type="entry name" value="BERNARDINELLI-SEIP CONGENITAL LIPODYSTROPHY 2 HOMOLOG BSCL2 PROTEIN"/>
    <property type="match status" value="1"/>
</dbReference>
<evidence type="ECO:0000256" key="7">
    <source>
        <dbReference type="SAM" id="MobiDB-lite"/>
    </source>
</evidence>